<evidence type="ECO:0000259" key="1">
    <source>
        <dbReference type="PROSITE" id="PS50965"/>
    </source>
</evidence>
<organism evidence="2 3">
    <name type="scientific">Sutcliffiella tianshenii</name>
    <dbReference type="NCBI Taxonomy" id="1463404"/>
    <lineage>
        <taxon>Bacteria</taxon>
        <taxon>Bacillati</taxon>
        <taxon>Bacillota</taxon>
        <taxon>Bacilli</taxon>
        <taxon>Bacillales</taxon>
        <taxon>Bacillaceae</taxon>
        <taxon>Sutcliffiella</taxon>
    </lineage>
</organism>
<evidence type="ECO:0000313" key="2">
    <source>
        <dbReference type="EMBL" id="MBM7620367.1"/>
    </source>
</evidence>
<dbReference type="Proteomes" id="UP000737402">
    <property type="component" value="Unassembled WGS sequence"/>
</dbReference>
<sequence>MILKKRDKSLYLLKLESVMDRLSEKNPKYRLASSEFLKHQAGYRGEMAVDYYLSFLSMSEYHIFNGIRLKDSLGRFFQIDTLLVTPWYYLILEIKNIIGDLEFCYKQNQLIRTYEDKVDRMECPITQAKRQRAQLHDWLSKHNFPIMTIEYQVIIANNHARLINADKYVYEKVSRHSNIHNLTGSFEKKYSGKVFTDKDLKRLSKLILKQDTPLATSPLTQLKIEPFEIEKGVQCPSCKKIPMERARKFWFCRQCQFSSATAHIHVIRDYALLMGDTISNKELRSFLQLNSRSVAAKILTSQNLPILGTTRNRKYLLIKNNKLLIQASSNA</sequence>
<dbReference type="PROSITE" id="PS50965">
    <property type="entry name" value="NERD"/>
    <property type="match status" value="1"/>
</dbReference>
<dbReference type="RefSeq" id="WP_204415996.1">
    <property type="nucleotide sequence ID" value="NZ_JAFBED010000004.1"/>
</dbReference>
<evidence type="ECO:0000313" key="3">
    <source>
        <dbReference type="Proteomes" id="UP000737402"/>
    </source>
</evidence>
<dbReference type="Pfam" id="PF08378">
    <property type="entry name" value="NERD"/>
    <property type="match status" value="1"/>
</dbReference>
<gene>
    <name evidence="2" type="ORF">JOC95_002220</name>
</gene>
<reference evidence="2 3" key="1">
    <citation type="submission" date="2021-01" db="EMBL/GenBank/DDBJ databases">
        <title>Genomic Encyclopedia of Type Strains, Phase IV (KMG-IV): sequencing the most valuable type-strain genomes for metagenomic binning, comparative biology and taxonomic classification.</title>
        <authorList>
            <person name="Goeker M."/>
        </authorList>
    </citation>
    <scope>NUCLEOTIDE SEQUENCE [LARGE SCALE GENOMIC DNA]</scope>
    <source>
        <strain evidence="2 3">DSM 25879</strain>
    </source>
</reference>
<feature type="domain" description="NERD" evidence="1">
    <location>
        <begin position="41"/>
        <end position="158"/>
    </location>
</feature>
<dbReference type="EMBL" id="JAFBED010000004">
    <property type="protein sequence ID" value="MBM7620367.1"/>
    <property type="molecule type" value="Genomic_DNA"/>
</dbReference>
<comment type="caution">
    <text evidence="2">The sequence shown here is derived from an EMBL/GenBank/DDBJ whole genome shotgun (WGS) entry which is preliminary data.</text>
</comment>
<dbReference type="InterPro" id="IPR011528">
    <property type="entry name" value="NERD"/>
</dbReference>
<name>A0ABS2P068_9BACI</name>
<proteinExistence type="predicted"/>
<protein>
    <recommendedName>
        <fullName evidence="1">NERD domain-containing protein</fullName>
    </recommendedName>
</protein>
<keyword evidence="3" id="KW-1185">Reference proteome</keyword>
<accession>A0ABS2P068</accession>